<organism evidence="1 2">
    <name type="scientific">Bombella saccharophila</name>
    <dbReference type="NCBI Taxonomy" id="2967338"/>
    <lineage>
        <taxon>Bacteria</taxon>
        <taxon>Pseudomonadati</taxon>
        <taxon>Pseudomonadota</taxon>
        <taxon>Alphaproteobacteria</taxon>
        <taxon>Acetobacterales</taxon>
        <taxon>Acetobacteraceae</taxon>
        <taxon>Bombella</taxon>
    </lineage>
</organism>
<dbReference type="InterPro" id="IPR006311">
    <property type="entry name" value="TAT_signal"/>
</dbReference>
<evidence type="ECO:0000313" key="1">
    <source>
        <dbReference type="EMBL" id="MCX5615292.1"/>
    </source>
</evidence>
<reference evidence="1 2" key="1">
    <citation type="submission" date="2022-07" db="EMBL/GenBank/DDBJ databases">
        <title>Bombella genomes.</title>
        <authorList>
            <person name="Harer L."/>
            <person name="Styblova S."/>
            <person name="Ehrmann M."/>
        </authorList>
    </citation>
    <scope>NUCLEOTIDE SEQUENCE [LARGE SCALE GENOMIC DNA]</scope>
    <source>
        <strain evidence="1 2">TMW 2.2558</strain>
    </source>
</reference>
<evidence type="ECO:0000313" key="2">
    <source>
        <dbReference type="Proteomes" id="UP001165648"/>
    </source>
</evidence>
<dbReference type="Proteomes" id="UP001165648">
    <property type="component" value="Unassembled WGS sequence"/>
</dbReference>
<protein>
    <submittedName>
        <fullName evidence="1">Gluconate 2-dehydrogenase subunit 3 family protein</fullName>
    </submittedName>
</protein>
<dbReference type="PROSITE" id="PS51318">
    <property type="entry name" value="TAT"/>
    <property type="match status" value="1"/>
</dbReference>
<accession>A0ABT3W890</accession>
<dbReference type="Pfam" id="PF13618">
    <property type="entry name" value="Gluconate_2-dh3"/>
    <property type="match status" value="1"/>
</dbReference>
<name>A0ABT3W890_9PROT</name>
<dbReference type="InterPro" id="IPR027056">
    <property type="entry name" value="Gluconate_2DH_su3"/>
</dbReference>
<sequence>MTSSPSHPTAPSRTALSRRGFIRGTGALSGSSLLSHAAQARADLKTQQARKAENDPARYVPRFFTAEEYRFLCHACERIFPEDENGPGALALAVPRFIDKQMQTPYGQGDLWYLHPPFVNGPPELGYQLPYGPQELYRRTIEPINTHCLMTYNALFADLTTTQQDEVLHKLEDGVLQFNDIPGAVFFEQLRTNTLEGAFADPLYGGNDAMGGWKMMGFPGARADFMDWVNQQGAPYPLGPVGMPPNVAPYGPDALHDEED</sequence>
<comment type="caution">
    <text evidence="1">The sequence shown here is derived from an EMBL/GenBank/DDBJ whole genome shotgun (WGS) entry which is preliminary data.</text>
</comment>
<proteinExistence type="predicted"/>
<dbReference type="RefSeq" id="WP_266107091.1">
    <property type="nucleotide sequence ID" value="NZ_JANIDW010000005.1"/>
</dbReference>
<keyword evidence="2" id="KW-1185">Reference proteome</keyword>
<dbReference type="EMBL" id="JANIDW010000005">
    <property type="protein sequence ID" value="MCX5615292.1"/>
    <property type="molecule type" value="Genomic_DNA"/>
</dbReference>
<gene>
    <name evidence="1" type="ORF">NQF64_08575</name>
</gene>